<dbReference type="Proteomes" id="UP000659654">
    <property type="component" value="Unassembled WGS sequence"/>
</dbReference>
<dbReference type="Proteomes" id="UP000095284">
    <property type="component" value="Unplaced"/>
</dbReference>
<protein>
    <submittedName>
        <fullName evidence="2">(pine wood nematode) hypothetical protein</fullName>
    </submittedName>
</protein>
<sequence>MDGSASLPFPLSPQRTALKRQMSDEDSMLGASSPKKAHYEEKISDDFDGIRIYEDSSASSSPQTPIIVEEDFDRFEELLDFASTSYQDDTYEQPVVEEPAEDETLVLTDELKDYIQRMKSQPFILRQPRTGKELILYNQNDMNSRIQEVEDKEDDEFEEAEPPNDLTQQFEAAGDEEDAMEID</sequence>
<dbReference type="EMBL" id="CAJFCV020000006">
    <property type="protein sequence ID" value="CAG9130713.1"/>
    <property type="molecule type" value="Genomic_DNA"/>
</dbReference>
<reference evidence="5" key="1">
    <citation type="submission" date="2016-11" db="UniProtKB">
        <authorList>
            <consortium name="WormBaseParasite"/>
        </authorList>
    </citation>
    <scope>IDENTIFICATION</scope>
</reference>
<evidence type="ECO:0000313" key="2">
    <source>
        <dbReference type="EMBL" id="CAD5234743.1"/>
    </source>
</evidence>
<organism evidence="3 5">
    <name type="scientific">Bursaphelenchus xylophilus</name>
    <name type="common">Pinewood nematode worm</name>
    <name type="synonym">Aphelenchoides xylophilus</name>
    <dbReference type="NCBI Taxonomy" id="6326"/>
    <lineage>
        <taxon>Eukaryota</taxon>
        <taxon>Metazoa</taxon>
        <taxon>Ecdysozoa</taxon>
        <taxon>Nematoda</taxon>
        <taxon>Chromadorea</taxon>
        <taxon>Rhabditida</taxon>
        <taxon>Tylenchina</taxon>
        <taxon>Tylenchomorpha</taxon>
        <taxon>Aphelenchoidea</taxon>
        <taxon>Aphelenchoididae</taxon>
        <taxon>Bursaphelenchus</taxon>
    </lineage>
</organism>
<feature type="compositionally biased region" description="Acidic residues" evidence="1">
    <location>
        <begin position="173"/>
        <end position="183"/>
    </location>
</feature>
<accession>A0A1I7RQW5</accession>
<evidence type="ECO:0000313" key="4">
    <source>
        <dbReference type="Proteomes" id="UP000659654"/>
    </source>
</evidence>
<reference evidence="2" key="2">
    <citation type="submission" date="2020-09" db="EMBL/GenBank/DDBJ databases">
        <authorList>
            <person name="Kikuchi T."/>
        </authorList>
    </citation>
    <scope>NUCLEOTIDE SEQUENCE</scope>
    <source>
        <strain evidence="2">Ka4C1</strain>
    </source>
</reference>
<gene>
    <name evidence="2" type="ORF">BXYJ_LOCUS14834</name>
</gene>
<dbReference type="OrthoDB" id="10453070at2759"/>
<feature type="region of interest" description="Disordered" evidence="1">
    <location>
        <begin position="150"/>
        <end position="183"/>
    </location>
</feature>
<feature type="compositionally biased region" description="Acidic residues" evidence="1">
    <location>
        <begin position="150"/>
        <end position="162"/>
    </location>
</feature>
<dbReference type="AlphaFoldDB" id="A0A1I7RQW5"/>
<dbReference type="EMBL" id="CAJFDI010000006">
    <property type="protein sequence ID" value="CAD5234743.1"/>
    <property type="molecule type" value="Genomic_DNA"/>
</dbReference>
<dbReference type="WBParaSite" id="BXY_0311000.1">
    <property type="protein sequence ID" value="BXY_0311000.1"/>
    <property type="gene ID" value="BXY_0311000"/>
</dbReference>
<feature type="region of interest" description="Disordered" evidence="1">
    <location>
        <begin position="1"/>
        <end position="36"/>
    </location>
</feature>
<proteinExistence type="predicted"/>
<evidence type="ECO:0000256" key="1">
    <source>
        <dbReference type="SAM" id="MobiDB-lite"/>
    </source>
</evidence>
<evidence type="ECO:0000313" key="3">
    <source>
        <dbReference type="Proteomes" id="UP000095284"/>
    </source>
</evidence>
<name>A0A1I7RQW5_BURXY</name>
<dbReference type="Proteomes" id="UP000582659">
    <property type="component" value="Unassembled WGS sequence"/>
</dbReference>
<evidence type="ECO:0000313" key="5">
    <source>
        <dbReference type="WBParaSite" id="BXY_0311000.1"/>
    </source>
</evidence>
<keyword evidence="4" id="KW-1185">Reference proteome</keyword>